<evidence type="ECO:0000313" key="9">
    <source>
        <dbReference type="Proteomes" id="UP000076408"/>
    </source>
</evidence>
<accession>A0A182YB72</accession>
<name>A0A182YB72_ANOST</name>
<reference evidence="9" key="1">
    <citation type="journal article" date="2014" name="Genome Biol.">
        <title>Genome analysis of a major urban malaria vector mosquito, Anopheles stephensi.</title>
        <authorList>
            <person name="Jiang X."/>
            <person name="Peery A."/>
            <person name="Hall A.B."/>
            <person name="Sharma A."/>
            <person name="Chen X.G."/>
            <person name="Waterhouse R.M."/>
            <person name="Komissarov A."/>
            <person name="Riehle M.M."/>
            <person name="Shouche Y."/>
            <person name="Sharakhova M.V."/>
            <person name="Lawson D."/>
            <person name="Pakpour N."/>
            <person name="Arensburger P."/>
            <person name="Davidson V.L."/>
            <person name="Eiglmeier K."/>
            <person name="Emrich S."/>
            <person name="George P."/>
            <person name="Kennedy R.C."/>
            <person name="Mane S.P."/>
            <person name="Maslen G."/>
            <person name="Oringanje C."/>
            <person name="Qi Y."/>
            <person name="Settlage R."/>
            <person name="Tojo M."/>
            <person name="Tubio J.M."/>
            <person name="Unger M.F."/>
            <person name="Wang B."/>
            <person name="Vernick K.D."/>
            <person name="Ribeiro J.M."/>
            <person name="James A.A."/>
            <person name="Michel K."/>
            <person name="Riehle M.A."/>
            <person name="Luckhart S."/>
            <person name="Sharakhov I.V."/>
            <person name="Tu Z."/>
        </authorList>
    </citation>
    <scope>NUCLEOTIDE SEQUENCE [LARGE SCALE GENOMIC DNA]</scope>
    <source>
        <strain evidence="9">Indian</strain>
    </source>
</reference>
<dbReference type="PANTHER" id="PTHR10869">
    <property type="entry name" value="PROLYL 4-HYDROXYLASE ALPHA SUBUNIT"/>
    <property type="match status" value="1"/>
</dbReference>
<evidence type="ECO:0000256" key="5">
    <source>
        <dbReference type="ARBA" id="ARBA00023002"/>
    </source>
</evidence>
<feature type="domain" description="Prolyl 4-hydroxylase alpha subunit" evidence="7">
    <location>
        <begin position="101"/>
        <end position="280"/>
    </location>
</feature>
<dbReference type="EnsemblMetazoa" id="ASTEI05708-RA">
    <property type="protein sequence ID" value="ASTEI05708-PA"/>
    <property type="gene ID" value="ASTEI05708"/>
</dbReference>
<sequence length="303" mass="34280">MKRKTLGNNRFGQCLGTLFPLWIVFVVVFVSGQQGDDGTLEVQMKDGDKVVKVQLEPFMDMCRGTYKLPSAIASTLFCWYDVRNTHSLLTPSKVEVLSNDPFVALMHDMVYDGEIAQLQALGDTHIKRSGITNDSWLPVFYDNHQTYTLHDRDHPVVERLTRRIERATGLSCETAEDLKMIYNEVGAFKTSEIDAIQTKAELHRFAYAGDRLATVLLFLNDVPEGGYTIFPKLRVVIPPQKGTLAFWYNLKATGEANPLMKYSICPLMSDVKWTAKKLIHTRGNELRHPCSPDAAPKKPKQQN</sequence>
<comment type="cofactor">
    <cofactor evidence="1">
        <name>L-ascorbate</name>
        <dbReference type="ChEBI" id="CHEBI:38290"/>
    </cofactor>
</comment>
<organism evidence="8 9">
    <name type="scientific">Anopheles stephensi</name>
    <name type="common">Indo-Pakistan malaria mosquito</name>
    <dbReference type="NCBI Taxonomy" id="30069"/>
    <lineage>
        <taxon>Eukaryota</taxon>
        <taxon>Metazoa</taxon>
        <taxon>Ecdysozoa</taxon>
        <taxon>Arthropoda</taxon>
        <taxon>Hexapoda</taxon>
        <taxon>Insecta</taxon>
        <taxon>Pterygota</taxon>
        <taxon>Neoptera</taxon>
        <taxon>Endopterygota</taxon>
        <taxon>Diptera</taxon>
        <taxon>Nematocera</taxon>
        <taxon>Culicoidea</taxon>
        <taxon>Culicidae</taxon>
        <taxon>Anophelinae</taxon>
        <taxon>Anopheles</taxon>
    </lineage>
</organism>
<dbReference type="GO" id="GO:0004656">
    <property type="term" value="F:procollagen-proline 4-dioxygenase activity"/>
    <property type="evidence" value="ECO:0007669"/>
    <property type="project" value="TreeGrafter"/>
</dbReference>
<dbReference type="Proteomes" id="UP000076408">
    <property type="component" value="Unassembled WGS sequence"/>
</dbReference>
<keyword evidence="6" id="KW-0408">Iron</keyword>
<dbReference type="OMA" id="WTHVPES"/>
<dbReference type="GO" id="GO:0005506">
    <property type="term" value="F:iron ion binding"/>
    <property type="evidence" value="ECO:0007669"/>
    <property type="project" value="InterPro"/>
</dbReference>
<dbReference type="Gene3D" id="2.60.120.620">
    <property type="entry name" value="q2cbj1_9rhob like domain"/>
    <property type="match status" value="1"/>
</dbReference>
<dbReference type="VEuPathDB" id="VectorBase:ASTEI20_036422"/>
<dbReference type="GO" id="GO:0031418">
    <property type="term" value="F:L-ascorbic acid binding"/>
    <property type="evidence" value="ECO:0007669"/>
    <property type="project" value="UniProtKB-KW"/>
</dbReference>
<dbReference type="GO" id="GO:0005783">
    <property type="term" value="C:endoplasmic reticulum"/>
    <property type="evidence" value="ECO:0007669"/>
    <property type="project" value="TreeGrafter"/>
</dbReference>
<dbReference type="AlphaFoldDB" id="A0A182YB72"/>
<evidence type="ECO:0000256" key="2">
    <source>
        <dbReference type="ARBA" id="ARBA00022723"/>
    </source>
</evidence>
<keyword evidence="4" id="KW-0223">Dioxygenase</keyword>
<protein>
    <recommendedName>
        <fullName evidence="7">Prolyl 4-hydroxylase alpha subunit domain-containing protein</fullName>
    </recommendedName>
</protein>
<evidence type="ECO:0000256" key="3">
    <source>
        <dbReference type="ARBA" id="ARBA00022896"/>
    </source>
</evidence>
<evidence type="ECO:0000256" key="1">
    <source>
        <dbReference type="ARBA" id="ARBA00001961"/>
    </source>
</evidence>
<keyword evidence="9" id="KW-1185">Reference proteome</keyword>
<dbReference type="InterPro" id="IPR045054">
    <property type="entry name" value="P4HA-like"/>
</dbReference>
<dbReference type="VEuPathDB" id="VectorBase:ASTE010643"/>
<evidence type="ECO:0000256" key="6">
    <source>
        <dbReference type="ARBA" id="ARBA00023004"/>
    </source>
</evidence>
<evidence type="ECO:0000256" key="4">
    <source>
        <dbReference type="ARBA" id="ARBA00022964"/>
    </source>
</evidence>
<evidence type="ECO:0000259" key="7">
    <source>
        <dbReference type="SMART" id="SM00702"/>
    </source>
</evidence>
<proteinExistence type="predicted"/>
<dbReference type="STRING" id="30069.A0A182YB72"/>
<evidence type="ECO:0000313" key="8">
    <source>
        <dbReference type="EnsemblMetazoa" id="ASTEI05708-PA"/>
    </source>
</evidence>
<dbReference type="InterPro" id="IPR006620">
    <property type="entry name" value="Pro_4_hyd_alph"/>
</dbReference>
<dbReference type="VEuPathDB" id="VectorBase:ASTEI05708"/>
<reference evidence="8" key="2">
    <citation type="submission" date="2020-05" db="UniProtKB">
        <authorList>
            <consortium name="EnsemblMetazoa"/>
        </authorList>
    </citation>
    <scope>IDENTIFICATION</scope>
    <source>
        <strain evidence="8">Indian</strain>
    </source>
</reference>
<keyword evidence="5" id="KW-0560">Oxidoreductase</keyword>
<keyword evidence="2" id="KW-0479">Metal-binding</keyword>
<dbReference type="PANTHER" id="PTHR10869:SF244">
    <property type="entry name" value="PROLYL 4-HYDROXYLASE SUBUNIT ALPHA-2"/>
    <property type="match status" value="1"/>
</dbReference>
<keyword evidence="3" id="KW-0847">Vitamin C</keyword>
<dbReference type="SMART" id="SM00702">
    <property type="entry name" value="P4Hc"/>
    <property type="match status" value="1"/>
</dbReference>